<evidence type="ECO:0008006" key="9">
    <source>
        <dbReference type="Google" id="ProtNLM"/>
    </source>
</evidence>
<evidence type="ECO:0000256" key="1">
    <source>
        <dbReference type="ARBA" id="ARBA00005854"/>
    </source>
</evidence>
<dbReference type="Pfam" id="PF00389">
    <property type="entry name" value="2-Hacid_dh"/>
    <property type="match status" value="1"/>
</dbReference>
<sequence length="334" mass="36508">MFRIFITRRIPDVGLNLLKKHKNFHVEMHHEKKDPYNAAPPIPRSVFLKRIRGIHAILPMLTETIDKEAFDAAGPQLKIVANNAVGFNNIDVTEAKKRGVVITNTPGVLNVSVAEHTVALMLALAKRIVEADGFTRAGKFKSWAPLLMLGTQLSGKTLGLVGSGRIGSMVANFAHHGLNMKILYTDVIRYPEIEKTVDAKKVSLATLCKQADVISFHVPLLPSTHHLIDTAQLNLMKKTALLINTARGPVISEQALLKALYNKKIAGAALDVYECEPLIDCDVTDHRALRKLPNVILTPHIASATHEARDEMAAIAARNIVAVLAGKKPLTPVV</sequence>
<protein>
    <recommendedName>
        <fullName evidence="9">D-glycerate dehydrogenase</fullName>
    </recommendedName>
</protein>
<comment type="similarity">
    <text evidence="1 4">Belongs to the D-isomer specific 2-hydroxyacid dehydrogenase family.</text>
</comment>
<dbReference type="InterPro" id="IPR006139">
    <property type="entry name" value="D-isomer_2_OHA_DH_cat_dom"/>
</dbReference>
<evidence type="ECO:0000313" key="7">
    <source>
        <dbReference type="EMBL" id="OGL89133.1"/>
    </source>
</evidence>
<dbReference type="GO" id="GO:0051287">
    <property type="term" value="F:NAD binding"/>
    <property type="evidence" value="ECO:0007669"/>
    <property type="project" value="InterPro"/>
</dbReference>
<keyword evidence="2 4" id="KW-0560">Oxidoreductase</keyword>
<dbReference type="SUPFAM" id="SSF52283">
    <property type="entry name" value="Formate/glycerate dehydrogenase catalytic domain-like"/>
    <property type="match status" value="1"/>
</dbReference>
<evidence type="ECO:0000256" key="2">
    <source>
        <dbReference type="ARBA" id="ARBA00023002"/>
    </source>
</evidence>
<dbReference type="Proteomes" id="UP000176678">
    <property type="component" value="Unassembled WGS sequence"/>
</dbReference>
<evidence type="ECO:0000256" key="4">
    <source>
        <dbReference type="RuleBase" id="RU003719"/>
    </source>
</evidence>
<dbReference type="InterPro" id="IPR006140">
    <property type="entry name" value="D-isomer_DH_NAD-bd"/>
</dbReference>
<dbReference type="InterPro" id="IPR036291">
    <property type="entry name" value="NAD(P)-bd_dom_sf"/>
</dbReference>
<dbReference type="InterPro" id="IPR029753">
    <property type="entry name" value="D-isomer_DH_CS"/>
</dbReference>
<evidence type="ECO:0000313" key="8">
    <source>
        <dbReference type="Proteomes" id="UP000176678"/>
    </source>
</evidence>
<comment type="caution">
    <text evidence="7">The sequence shown here is derived from an EMBL/GenBank/DDBJ whole genome shotgun (WGS) entry which is preliminary data.</text>
</comment>
<proteinExistence type="inferred from homology"/>
<dbReference type="InterPro" id="IPR050857">
    <property type="entry name" value="D-2-hydroxyacid_DH"/>
</dbReference>
<dbReference type="Pfam" id="PF02826">
    <property type="entry name" value="2-Hacid_dh_C"/>
    <property type="match status" value="1"/>
</dbReference>
<dbReference type="EMBL" id="MGES01000013">
    <property type="protein sequence ID" value="OGL89133.1"/>
    <property type="molecule type" value="Genomic_DNA"/>
</dbReference>
<evidence type="ECO:0000259" key="6">
    <source>
        <dbReference type="Pfam" id="PF02826"/>
    </source>
</evidence>
<reference evidence="7 8" key="1">
    <citation type="journal article" date="2016" name="Nat. Commun.">
        <title>Thousands of microbial genomes shed light on interconnected biogeochemical processes in an aquifer system.</title>
        <authorList>
            <person name="Anantharaman K."/>
            <person name="Brown C.T."/>
            <person name="Hug L.A."/>
            <person name="Sharon I."/>
            <person name="Castelle C.J."/>
            <person name="Probst A.J."/>
            <person name="Thomas B.C."/>
            <person name="Singh A."/>
            <person name="Wilkins M.J."/>
            <person name="Karaoz U."/>
            <person name="Brodie E.L."/>
            <person name="Williams K.H."/>
            <person name="Hubbard S.S."/>
            <person name="Banfield J.F."/>
        </authorList>
    </citation>
    <scope>NUCLEOTIDE SEQUENCE [LARGE SCALE GENOMIC DNA]</scope>
</reference>
<accession>A0A1F7VFB4</accession>
<organism evidence="7 8">
    <name type="scientific">Candidatus Uhrbacteria bacterium RIFCSPLOWO2_02_FULL_51_9</name>
    <dbReference type="NCBI Taxonomy" id="1802410"/>
    <lineage>
        <taxon>Bacteria</taxon>
        <taxon>Candidatus Uhriibacteriota</taxon>
    </lineage>
</organism>
<feature type="domain" description="D-isomer specific 2-hydroxyacid dehydrogenase catalytic" evidence="5">
    <location>
        <begin position="4"/>
        <end position="333"/>
    </location>
</feature>
<dbReference type="GO" id="GO:0016616">
    <property type="term" value="F:oxidoreductase activity, acting on the CH-OH group of donors, NAD or NADP as acceptor"/>
    <property type="evidence" value="ECO:0007669"/>
    <property type="project" value="InterPro"/>
</dbReference>
<dbReference type="PROSITE" id="PS00670">
    <property type="entry name" value="D_2_HYDROXYACID_DH_2"/>
    <property type="match status" value="1"/>
</dbReference>
<evidence type="ECO:0000259" key="5">
    <source>
        <dbReference type="Pfam" id="PF00389"/>
    </source>
</evidence>
<dbReference type="SUPFAM" id="SSF51735">
    <property type="entry name" value="NAD(P)-binding Rossmann-fold domains"/>
    <property type="match status" value="1"/>
</dbReference>
<dbReference type="Gene3D" id="3.40.50.720">
    <property type="entry name" value="NAD(P)-binding Rossmann-like Domain"/>
    <property type="match status" value="2"/>
</dbReference>
<evidence type="ECO:0000256" key="3">
    <source>
        <dbReference type="ARBA" id="ARBA00023027"/>
    </source>
</evidence>
<dbReference type="CDD" id="cd05301">
    <property type="entry name" value="GDH"/>
    <property type="match status" value="1"/>
</dbReference>
<dbReference type="AlphaFoldDB" id="A0A1F7VFB4"/>
<feature type="domain" description="D-isomer specific 2-hydroxyacid dehydrogenase NAD-binding" evidence="6">
    <location>
        <begin position="118"/>
        <end position="302"/>
    </location>
</feature>
<name>A0A1F7VFB4_9BACT</name>
<keyword evidence="3" id="KW-0520">NAD</keyword>
<dbReference type="PANTHER" id="PTHR42789">
    <property type="entry name" value="D-ISOMER SPECIFIC 2-HYDROXYACID DEHYDROGENASE FAMILY PROTEIN (AFU_ORTHOLOGUE AFUA_6G10090)"/>
    <property type="match status" value="1"/>
</dbReference>
<dbReference type="PANTHER" id="PTHR42789:SF1">
    <property type="entry name" value="D-ISOMER SPECIFIC 2-HYDROXYACID DEHYDROGENASE FAMILY PROTEIN (AFU_ORTHOLOGUE AFUA_6G10090)"/>
    <property type="match status" value="1"/>
</dbReference>
<dbReference type="FunFam" id="3.40.50.720:FF:000203">
    <property type="entry name" value="D-3-phosphoglycerate dehydrogenase (SerA)"/>
    <property type="match status" value="1"/>
</dbReference>
<gene>
    <name evidence="7" type="ORF">A3H75_00120</name>
</gene>
<dbReference type="STRING" id="1802410.A3H75_00120"/>